<evidence type="ECO:0000313" key="3">
    <source>
        <dbReference type="Proteomes" id="UP000033103"/>
    </source>
</evidence>
<accession>A0A0E3ZD47</accession>
<organism evidence="2 3">
    <name type="scientific">Sneathia vaginalis</name>
    <dbReference type="NCBI Taxonomy" id="187101"/>
    <lineage>
        <taxon>Bacteria</taxon>
        <taxon>Fusobacteriati</taxon>
        <taxon>Fusobacteriota</taxon>
        <taxon>Fusobacteriia</taxon>
        <taxon>Fusobacteriales</taxon>
        <taxon>Leptotrichiaceae</taxon>
        <taxon>Sneathia</taxon>
    </lineage>
</organism>
<dbReference type="Proteomes" id="UP000033103">
    <property type="component" value="Chromosome"/>
</dbReference>
<dbReference type="EMBL" id="CP011280">
    <property type="protein sequence ID" value="AKC96005.1"/>
    <property type="molecule type" value="Genomic_DNA"/>
</dbReference>
<dbReference type="STRING" id="187101.VC03_05915"/>
<proteinExistence type="predicted"/>
<dbReference type="RefSeq" id="WP_046329109.1">
    <property type="nucleotide sequence ID" value="NZ_CAUPIC010000005.1"/>
</dbReference>
<evidence type="ECO:0000259" key="1">
    <source>
        <dbReference type="Pfam" id="PF15919"/>
    </source>
</evidence>
<sequence>MAKEVIYPVIVTLTEDNFYEVNIPDFNLELGAYGETIEEAMNMALEVVSTMIYETGKIPSPSKIKELQKGLKENQFVGIVSFNPDYEYSLIKQVYKNKMVSLPSWLIELAKNKNINCSQLLQQALKKELKIKSID</sequence>
<dbReference type="Gene3D" id="3.30.160.250">
    <property type="match status" value="1"/>
</dbReference>
<evidence type="ECO:0000313" key="2">
    <source>
        <dbReference type="EMBL" id="AKC96005.1"/>
    </source>
</evidence>
<dbReference type="AlphaFoldDB" id="A0A0E3ZD47"/>
<keyword evidence="3" id="KW-1185">Reference proteome</keyword>
<dbReference type="OrthoDB" id="5419659at2"/>
<dbReference type="KEGG" id="sns:VC03_05915"/>
<dbReference type="InterPro" id="IPR031807">
    <property type="entry name" value="HicB-like"/>
</dbReference>
<dbReference type="Pfam" id="PF15919">
    <property type="entry name" value="HicB_lk_antitox"/>
    <property type="match status" value="1"/>
</dbReference>
<gene>
    <name evidence="2" type="ORF">VC03_05915</name>
</gene>
<reference evidence="2 3" key="1">
    <citation type="journal article" date="2012" name="BMC Genomics">
        <title>Genomic sequence analysis and characterization of Sneathia amnii sp. nov.</title>
        <authorList>
            <consortium name="Vaginal Microbiome Consortium (additional members)"/>
            <person name="Harwich M.D.Jr."/>
            <person name="Serrano M.G."/>
            <person name="Fettweis J.M."/>
            <person name="Alves J.M."/>
            <person name="Reimers M.A."/>
            <person name="Buck G.A."/>
            <person name="Jefferson K.K."/>
        </authorList>
    </citation>
    <scope>NUCLEOTIDE SEQUENCE [LARGE SCALE GENOMIC DNA]</scope>
    <source>
        <strain evidence="2 3">SN35</strain>
    </source>
</reference>
<name>A0A0E3ZD47_9FUSO</name>
<protein>
    <recommendedName>
        <fullName evidence="1">HicB-like antitoxin of toxin-antitoxin system domain-containing protein</fullName>
    </recommendedName>
</protein>
<dbReference type="InterPro" id="IPR035069">
    <property type="entry name" value="TTHA1013/TTHA0281-like"/>
</dbReference>
<dbReference type="PATRIC" id="fig|1069640.6.peg.1174"/>
<dbReference type="SUPFAM" id="SSF143100">
    <property type="entry name" value="TTHA1013/TTHA0281-like"/>
    <property type="match status" value="1"/>
</dbReference>
<feature type="domain" description="HicB-like antitoxin of toxin-antitoxin system" evidence="1">
    <location>
        <begin position="7"/>
        <end position="108"/>
    </location>
</feature>
<dbReference type="HOGENOM" id="CLU_114047_0_0_0"/>